<organism evidence="16 17">
    <name type="scientific">Algoriphagus confluentis</name>
    <dbReference type="NCBI Taxonomy" id="1697556"/>
    <lineage>
        <taxon>Bacteria</taxon>
        <taxon>Pseudomonadati</taxon>
        <taxon>Bacteroidota</taxon>
        <taxon>Cytophagia</taxon>
        <taxon>Cytophagales</taxon>
        <taxon>Cyclobacteriaceae</taxon>
        <taxon>Algoriphagus</taxon>
    </lineage>
</organism>
<proteinExistence type="predicted"/>
<dbReference type="Proteomes" id="UP001338309">
    <property type="component" value="Unassembled WGS sequence"/>
</dbReference>
<keyword evidence="7" id="KW-0276">Fatty acid metabolism</keyword>
<evidence type="ECO:0000256" key="4">
    <source>
        <dbReference type="ARBA" id="ARBA00022692"/>
    </source>
</evidence>
<evidence type="ECO:0000256" key="11">
    <source>
        <dbReference type="ARBA" id="ARBA00023098"/>
    </source>
</evidence>
<comment type="cofactor">
    <cofactor evidence="1">
        <name>Zn(2+)</name>
        <dbReference type="ChEBI" id="CHEBI:29105"/>
    </cofactor>
</comment>
<keyword evidence="6" id="KW-0256">Endoplasmic reticulum</keyword>
<feature type="transmembrane region" description="Helical" evidence="14">
    <location>
        <begin position="130"/>
        <end position="151"/>
    </location>
</feature>
<evidence type="ECO:0000256" key="3">
    <source>
        <dbReference type="ARBA" id="ARBA00022516"/>
    </source>
</evidence>
<reference evidence="16 17" key="1">
    <citation type="submission" date="2023-08" db="EMBL/GenBank/DDBJ databases">
        <title>Draft genome sequence of Algoriphagus confluentis.</title>
        <authorList>
            <person name="Takatani N."/>
            <person name="Hosokawa M."/>
            <person name="Sawabe T."/>
        </authorList>
    </citation>
    <scope>NUCLEOTIDE SEQUENCE [LARGE SCALE GENOMIC DNA]</scope>
    <source>
        <strain evidence="16 17">NBRC 111222</strain>
    </source>
</reference>
<keyword evidence="3" id="KW-0444">Lipid biosynthesis</keyword>
<evidence type="ECO:0000256" key="13">
    <source>
        <dbReference type="ARBA" id="ARBA00023160"/>
    </source>
</evidence>
<keyword evidence="5" id="KW-0479">Metal-binding</keyword>
<comment type="caution">
    <text evidence="16">The sequence shown here is derived from an EMBL/GenBank/DDBJ whole genome shotgun (WGS) entry which is preliminary data.</text>
</comment>
<evidence type="ECO:0000259" key="15">
    <source>
        <dbReference type="Pfam" id="PF04116"/>
    </source>
</evidence>
<dbReference type="InterPro" id="IPR014430">
    <property type="entry name" value="Scs7"/>
</dbReference>
<protein>
    <recommendedName>
        <fullName evidence="15">Fatty acid hydroxylase domain-containing protein</fullName>
    </recommendedName>
</protein>
<gene>
    <name evidence="16" type="ORF">Aconfl_14450</name>
</gene>
<evidence type="ECO:0000256" key="7">
    <source>
        <dbReference type="ARBA" id="ARBA00022832"/>
    </source>
</evidence>
<evidence type="ECO:0000313" key="17">
    <source>
        <dbReference type="Proteomes" id="UP001338309"/>
    </source>
</evidence>
<dbReference type="Pfam" id="PF04116">
    <property type="entry name" value="FA_hydroxylase"/>
    <property type="match status" value="1"/>
</dbReference>
<keyword evidence="10" id="KW-0560">Oxidoreductase</keyword>
<comment type="subcellular location">
    <subcellularLocation>
        <location evidence="2">Endoplasmic reticulum membrane</location>
        <topology evidence="2">Multi-pass membrane protein</topology>
    </subcellularLocation>
</comment>
<feature type="transmembrane region" description="Helical" evidence="14">
    <location>
        <begin position="48"/>
        <end position="66"/>
    </location>
</feature>
<dbReference type="PANTHER" id="PTHR12863:SF1">
    <property type="entry name" value="FATTY ACID 2-HYDROXYLASE"/>
    <property type="match status" value="1"/>
</dbReference>
<keyword evidence="17" id="KW-1185">Reference proteome</keyword>
<evidence type="ECO:0000256" key="10">
    <source>
        <dbReference type="ARBA" id="ARBA00023002"/>
    </source>
</evidence>
<keyword evidence="12 14" id="KW-0472">Membrane</keyword>
<feature type="transmembrane region" description="Helical" evidence="14">
    <location>
        <begin position="157"/>
        <end position="177"/>
    </location>
</feature>
<dbReference type="PANTHER" id="PTHR12863">
    <property type="entry name" value="FATTY ACID HYDROXYLASE"/>
    <property type="match status" value="1"/>
</dbReference>
<evidence type="ECO:0000256" key="5">
    <source>
        <dbReference type="ARBA" id="ARBA00022723"/>
    </source>
</evidence>
<keyword evidence="9 14" id="KW-1133">Transmembrane helix</keyword>
<evidence type="ECO:0000256" key="14">
    <source>
        <dbReference type="SAM" id="Phobius"/>
    </source>
</evidence>
<feature type="transmembrane region" description="Helical" evidence="14">
    <location>
        <begin position="72"/>
        <end position="91"/>
    </location>
</feature>
<evidence type="ECO:0000256" key="9">
    <source>
        <dbReference type="ARBA" id="ARBA00022989"/>
    </source>
</evidence>
<accession>A0ABQ6PLE9</accession>
<dbReference type="EMBL" id="BTPD01000004">
    <property type="protein sequence ID" value="GMQ28802.1"/>
    <property type="molecule type" value="Genomic_DNA"/>
</dbReference>
<keyword evidence="11" id="KW-0443">Lipid metabolism</keyword>
<keyword evidence="4 14" id="KW-0812">Transmembrane</keyword>
<evidence type="ECO:0000256" key="1">
    <source>
        <dbReference type="ARBA" id="ARBA00001947"/>
    </source>
</evidence>
<dbReference type="InterPro" id="IPR006694">
    <property type="entry name" value="Fatty_acid_hydroxylase"/>
</dbReference>
<evidence type="ECO:0000313" key="16">
    <source>
        <dbReference type="EMBL" id="GMQ28802.1"/>
    </source>
</evidence>
<evidence type="ECO:0000256" key="6">
    <source>
        <dbReference type="ARBA" id="ARBA00022824"/>
    </source>
</evidence>
<keyword evidence="13" id="KW-0275">Fatty acid biosynthesis</keyword>
<evidence type="ECO:0000256" key="8">
    <source>
        <dbReference type="ARBA" id="ARBA00022833"/>
    </source>
</evidence>
<evidence type="ECO:0000256" key="2">
    <source>
        <dbReference type="ARBA" id="ARBA00004477"/>
    </source>
</evidence>
<sequence>MCHCYSYEKQIIELNTMKKIGRLDKPDNFGSAKMFSNPLLEKISRTHIMVPISLFVAISSVSFYYAVTSTEIGLWVGMLVLLAGLLAFTFVEYMMHKHFFHMEPNTPVKDKLQYTVHGVHHDYPKDKDRLAMPPFVSAAYAAIFYLVFNLIMGDYALYFLPGFLLGYTAYLGVHYIVHAYNPPKNFFKALWVNHAIHHYKDPDTSFGVSSPLWDYILGTMPKKD</sequence>
<keyword evidence="8" id="KW-0862">Zinc</keyword>
<feature type="domain" description="Fatty acid hydroxylase" evidence="15">
    <location>
        <begin position="82"/>
        <end position="219"/>
    </location>
</feature>
<name>A0ABQ6PLE9_9BACT</name>
<evidence type="ECO:0000256" key="12">
    <source>
        <dbReference type="ARBA" id="ARBA00023136"/>
    </source>
</evidence>